<dbReference type="Pfam" id="PF18765">
    <property type="entry name" value="Polbeta"/>
    <property type="match status" value="1"/>
</dbReference>
<evidence type="ECO:0000313" key="2">
    <source>
        <dbReference type="EMBL" id="BBU69883.1"/>
    </source>
</evidence>
<protein>
    <recommendedName>
        <fullName evidence="1">Polymerase beta nucleotidyltransferase domain-containing protein</fullName>
    </recommendedName>
</protein>
<gene>
    <name evidence="2" type="ORF">ICHIAU1_21660</name>
</gene>
<dbReference type="EMBL" id="AP022345">
    <property type="protein sequence ID" value="BBU69883.1"/>
    <property type="molecule type" value="Genomic_DNA"/>
</dbReference>
<dbReference type="CDD" id="cd05403">
    <property type="entry name" value="NT_KNTase_like"/>
    <property type="match status" value="1"/>
</dbReference>
<dbReference type="RefSeq" id="WP_162049450.1">
    <property type="nucleotide sequence ID" value="NZ_AP019011.1"/>
</dbReference>
<dbReference type="SUPFAM" id="SSF81301">
    <property type="entry name" value="Nucleotidyltransferase"/>
    <property type="match status" value="1"/>
</dbReference>
<dbReference type="Gene3D" id="3.30.460.10">
    <property type="entry name" value="Beta Polymerase, domain 2"/>
    <property type="match status" value="1"/>
</dbReference>
<sequence length="104" mass="11715">MTLAKSLDMSAAELAIVQEILFRHVPKALVWVFGSRATGRAKKFSDLDLCIKADKPLGLNLMSALAEDFSESDLPWKVDVVDWSTTNPDFRKIIDQDKMVLEFN</sequence>
<dbReference type="InterPro" id="IPR043519">
    <property type="entry name" value="NT_sf"/>
</dbReference>
<accession>A0A679I5V1</accession>
<evidence type="ECO:0000313" key="3">
    <source>
        <dbReference type="Proteomes" id="UP000463961"/>
    </source>
</evidence>
<proteinExistence type="predicted"/>
<feature type="domain" description="Polymerase beta nucleotidyltransferase" evidence="1">
    <location>
        <begin position="20"/>
        <end position="101"/>
    </location>
</feature>
<organism evidence="2 3">
    <name type="scientific">Fluviibacter phosphoraccumulans</name>
    <dbReference type="NCBI Taxonomy" id="1751046"/>
    <lineage>
        <taxon>Bacteria</taxon>
        <taxon>Pseudomonadati</taxon>
        <taxon>Pseudomonadota</taxon>
        <taxon>Betaproteobacteria</taxon>
        <taxon>Rhodocyclales</taxon>
        <taxon>Fluviibacteraceae</taxon>
        <taxon>Fluviibacter</taxon>
    </lineage>
</organism>
<dbReference type="Proteomes" id="UP000463961">
    <property type="component" value="Chromosome"/>
</dbReference>
<dbReference type="AlphaFoldDB" id="A0A679I5V1"/>
<keyword evidence="3" id="KW-1185">Reference proteome</keyword>
<dbReference type="InterPro" id="IPR041633">
    <property type="entry name" value="Polbeta"/>
</dbReference>
<reference evidence="3" key="1">
    <citation type="submission" date="2020-01" db="EMBL/GenBank/DDBJ databases">
        <title>Phosphoaccumulans saitamaens gen. nov., sp. nov., a polyphosphate accumulating bacterium isolated from surface river water.</title>
        <authorList>
            <person name="Watanabe K."/>
            <person name="Suda W."/>
        </authorList>
    </citation>
    <scope>NUCLEOTIDE SEQUENCE [LARGE SCALE GENOMIC DNA]</scope>
    <source>
        <strain evidence="3">ICHIAU1</strain>
    </source>
</reference>
<dbReference type="OrthoDB" id="9798929at2"/>
<name>A0A679I5V1_9RHOO</name>
<evidence type="ECO:0000259" key="1">
    <source>
        <dbReference type="Pfam" id="PF18765"/>
    </source>
</evidence>